<protein>
    <submittedName>
        <fullName evidence="1">Uncharacterized protein</fullName>
    </submittedName>
</protein>
<proteinExistence type="predicted"/>
<sequence length="56" mass="6145">MNGGTAQFARVLNSVMSESIAADATRVEVAAIVVWLRKHGMRQTADAIERGDYKHD</sequence>
<organism evidence="1">
    <name type="scientific">uncultured Caudovirales phage</name>
    <dbReference type="NCBI Taxonomy" id="2100421"/>
    <lineage>
        <taxon>Viruses</taxon>
        <taxon>Duplodnaviria</taxon>
        <taxon>Heunggongvirae</taxon>
        <taxon>Uroviricota</taxon>
        <taxon>Caudoviricetes</taxon>
        <taxon>Peduoviridae</taxon>
        <taxon>Maltschvirus</taxon>
        <taxon>Maltschvirus maltsch</taxon>
    </lineage>
</organism>
<name>A0A6J5LTF5_9CAUD</name>
<reference evidence="1" key="1">
    <citation type="submission" date="2020-04" db="EMBL/GenBank/DDBJ databases">
        <authorList>
            <person name="Chiriac C."/>
            <person name="Salcher M."/>
            <person name="Ghai R."/>
            <person name="Kavagutti S V."/>
        </authorList>
    </citation>
    <scope>NUCLEOTIDE SEQUENCE</scope>
</reference>
<accession>A0A6J5LTF5</accession>
<evidence type="ECO:0000313" key="1">
    <source>
        <dbReference type="EMBL" id="CAB4137042.1"/>
    </source>
</evidence>
<gene>
    <name evidence="1" type="ORF">UFOVP317_4</name>
</gene>
<dbReference type="EMBL" id="LR796339">
    <property type="protein sequence ID" value="CAB4137042.1"/>
    <property type="molecule type" value="Genomic_DNA"/>
</dbReference>